<dbReference type="AlphaFoldDB" id="M7XV20"/>
<proteinExistence type="predicted"/>
<evidence type="ECO:0000313" key="2">
    <source>
        <dbReference type="Proteomes" id="UP000010953"/>
    </source>
</evidence>
<sequence>MDYFWGNFYIERLLRKNSFWSLVLENKLQNPTFVYQTFDL</sequence>
<keyword evidence="2" id="KW-1185">Reference proteome</keyword>
<gene>
    <name evidence="1" type="ORF">C943_01054</name>
</gene>
<dbReference type="Proteomes" id="UP000010953">
    <property type="component" value="Unassembled WGS sequence"/>
</dbReference>
<dbReference type="EMBL" id="AMZY02000013">
    <property type="protein sequence ID" value="EMS32327.1"/>
    <property type="molecule type" value="Genomic_DNA"/>
</dbReference>
<evidence type="ECO:0000313" key="1">
    <source>
        <dbReference type="EMBL" id="EMS32327.1"/>
    </source>
</evidence>
<dbReference type="InParanoid" id="M7XV20"/>
<organism evidence="1 2">
    <name type="scientific">Mariniradius saccharolyticus AK6</name>
    <dbReference type="NCBI Taxonomy" id="1239962"/>
    <lineage>
        <taxon>Bacteria</taxon>
        <taxon>Pseudomonadati</taxon>
        <taxon>Bacteroidota</taxon>
        <taxon>Cytophagia</taxon>
        <taxon>Cytophagales</taxon>
        <taxon>Cyclobacteriaceae</taxon>
        <taxon>Mariniradius</taxon>
    </lineage>
</organism>
<protein>
    <submittedName>
        <fullName evidence="1">Uncharacterized protein</fullName>
    </submittedName>
</protein>
<name>M7XV20_9BACT</name>
<accession>M7XV20</accession>
<comment type="caution">
    <text evidence="1">The sequence shown here is derived from an EMBL/GenBank/DDBJ whole genome shotgun (WGS) entry which is preliminary data.</text>
</comment>
<dbReference type="STRING" id="1239962.C943_01054"/>
<reference evidence="1" key="1">
    <citation type="submission" date="2013-01" db="EMBL/GenBank/DDBJ databases">
        <title>Genome assembly of Mariniradius saccharolyticus AK6.</title>
        <authorList>
            <person name="Vaidya B."/>
            <person name="Khatri I."/>
            <person name="Tanuku N.R.S."/>
            <person name="Subramanian S."/>
            <person name="Pinnaka A."/>
        </authorList>
    </citation>
    <scope>NUCLEOTIDE SEQUENCE [LARGE SCALE GENOMIC DNA]</scope>
    <source>
        <strain evidence="1">AK6</strain>
    </source>
</reference>